<feature type="repeat" description="TPR" evidence="16">
    <location>
        <begin position="558"/>
        <end position="591"/>
    </location>
</feature>
<feature type="transmembrane region" description="Helical" evidence="17">
    <location>
        <begin position="339"/>
        <end position="361"/>
    </location>
</feature>
<dbReference type="EC" id="2.4.1.109" evidence="6"/>
<dbReference type="InterPro" id="IPR013618">
    <property type="entry name" value="TMTC_DUF1736"/>
</dbReference>
<dbReference type="InterPro" id="IPR011990">
    <property type="entry name" value="TPR-like_helical_dom_sf"/>
</dbReference>
<comment type="function">
    <text evidence="1">Transfers mannosyl residues to the hydroxyl group of serine or threonine residues.</text>
</comment>
<evidence type="ECO:0000256" key="14">
    <source>
        <dbReference type="ARBA" id="ARBA00045085"/>
    </source>
</evidence>
<evidence type="ECO:0000256" key="11">
    <source>
        <dbReference type="ARBA" id="ARBA00022824"/>
    </source>
</evidence>
<dbReference type="GO" id="GO:0005783">
    <property type="term" value="C:endoplasmic reticulum"/>
    <property type="evidence" value="ECO:0007669"/>
    <property type="project" value="UniProtKB-SubCell"/>
</dbReference>
<feature type="transmembrane region" description="Helical" evidence="17">
    <location>
        <begin position="89"/>
        <end position="107"/>
    </location>
</feature>
<keyword evidence="9" id="KW-0677">Repeat</keyword>
<comment type="catalytic activity">
    <reaction evidence="14">
        <text>a di-trans,poly-cis-dolichyl beta-D-mannosyl phosphate + L-threonyl-[protein] = 3-O-(alpha-D-mannosyl)-L-threonyl-[protein] + a di-trans,poly-cis-dolichyl phosphate + H(+)</text>
        <dbReference type="Rhea" id="RHEA:53396"/>
        <dbReference type="Rhea" id="RHEA-COMP:11060"/>
        <dbReference type="Rhea" id="RHEA-COMP:13547"/>
        <dbReference type="Rhea" id="RHEA-COMP:19498"/>
        <dbReference type="Rhea" id="RHEA-COMP:19501"/>
        <dbReference type="ChEBI" id="CHEBI:15378"/>
        <dbReference type="ChEBI" id="CHEBI:30013"/>
        <dbReference type="ChEBI" id="CHEBI:57683"/>
        <dbReference type="ChEBI" id="CHEBI:58211"/>
        <dbReference type="ChEBI" id="CHEBI:137323"/>
        <dbReference type="EC" id="2.4.1.109"/>
    </reaction>
</comment>
<accession>A0A8T0EXC4</accession>
<comment type="subcellular location">
    <subcellularLocation>
        <location evidence="3">Endoplasmic reticulum</location>
    </subcellularLocation>
    <subcellularLocation>
        <location evidence="2">Membrane</location>
        <topology evidence="2">Multi-pass membrane protein</topology>
    </subcellularLocation>
</comment>
<evidence type="ECO:0000256" key="9">
    <source>
        <dbReference type="ARBA" id="ARBA00022737"/>
    </source>
</evidence>
<evidence type="ECO:0000313" key="20">
    <source>
        <dbReference type="EMBL" id="KAF8782750.1"/>
    </source>
</evidence>
<evidence type="ECO:0000256" key="4">
    <source>
        <dbReference type="ARBA" id="ARBA00004922"/>
    </source>
</evidence>
<feature type="signal peptide" evidence="18">
    <location>
        <begin position="1"/>
        <end position="22"/>
    </location>
</feature>
<evidence type="ECO:0000256" key="10">
    <source>
        <dbReference type="ARBA" id="ARBA00022803"/>
    </source>
</evidence>
<dbReference type="AlphaFoldDB" id="A0A8T0EXC4"/>
<evidence type="ECO:0000256" key="12">
    <source>
        <dbReference type="ARBA" id="ARBA00022989"/>
    </source>
</evidence>
<reference evidence="20" key="2">
    <citation type="submission" date="2020-06" db="EMBL/GenBank/DDBJ databases">
        <authorList>
            <person name="Sheffer M."/>
        </authorList>
    </citation>
    <scope>NUCLEOTIDE SEQUENCE</scope>
</reference>
<dbReference type="Gene3D" id="1.25.40.10">
    <property type="entry name" value="Tetratricopeptide repeat domain"/>
    <property type="match status" value="3"/>
</dbReference>
<evidence type="ECO:0000256" key="15">
    <source>
        <dbReference type="ARBA" id="ARBA00045102"/>
    </source>
</evidence>
<dbReference type="GO" id="GO:0004169">
    <property type="term" value="F:dolichyl-phosphate-mannose-protein mannosyltransferase activity"/>
    <property type="evidence" value="ECO:0007669"/>
    <property type="project" value="UniProtKB-EC"/>
</dbReference>
<keyword evidence="18" id="KW-0732">Signal</keyword>
<comment type="similarity">
    <text evidence="5">Belongs to the TMTC family.</text>
</comment>
<feature type="repeat" description="TPR" evidence="16">
    <location>
        <begin position="663"/>
        <end position="696"/>
    </location>
</feature>
<dbReference type="Pfam" id="PF14559">
    <property type="entry name" value="TPR_19"/>
    <property type="match status" value="1"/>
</dbReference>
<evidence type="ECO:0000256" key="16">
    <source>
        <dbReference type="PROSITE-ProRule" id="PRU00339"/>
    </source>
</evidence>
<dbReference type="EMBL" id="JABXBU010001863">
    <property type="protein sequence ID" value="KAF8782750.1"/>
    <property type="molecule type" value="Genomic_DNA"/>
</dbReference>
<evidence type="ECO:0000256" key="7">
    <source>
        <dbReference type="ARBA" id="ARBA00022679"/>
    </source>
</evidence>
<evidence type="ECO:0000313" key="21">
    <source>
        <dbReference type="Proteomes" id="UP000807504"/>
    </source>
</evidence>
<dbReference type="Proteomes" id="UP000807504">
    <property type="component" value="Unassembled WGS sequence"/>
</dbReference>
<dbReference type="PROSITE" id="PS50293">
    <property type="entry name" value="TPR_REGION"/>
    <property type="match status" value="2"/>
</dbReference>
<feature type="transmembrane region" description="Helical" evidence="17">
    <location>
        <begin position="139"/>
        <end position="159"/>
    </location>
</feature>
<dbReference type="Pfam" id="PF13181">
    <property type="entry name" value="TPR_8"/>
    <property type="match status" value="1"/>
</dbReference>
<feature type="repeat" description="TPR" evidence="16">
    <location>
        <begin position="475"/>
        <end position="508"/>
    </location>
</feature>
<evidence type="ECO:0000256" key="5">
    <source>
        <dbReference type="ARBA" id="ARBA00007882"/>
    </source>
</evidence>
<dbReference type="Pfam" id="PF13432">
    <property type="entry name" value="TPR_16"/>
    <property type="match status" value="1"/>
</dbReference>
<dbReference type="SUPFAM" id="SSF48452">
    <property type="entry name" value="TPR-like"/>
    <property type="match status" value="2"/>
</dbReference>
<feature type="domain" description="DUF1736" evidence="19">
    <location>
        <begin position="256"/>
        <end position="325"/>
    </location>
</feature>
<gene>
    <name evidence="20" type="ORF">HNY73_012995</name>
</gene>
<dbReference type="SMART" id="SM00028">
    <property type="entry name" value="TPR"/>
    <property type="match status" value="8"/>
</dbReference>
<feature type="chain" id="PRO_5035839647" description="dolichyl-phosphate-mannose--protein mannosyltransferase" evidence="18">
    <location>
        <begin position="23"/>
        <end position="831"/>
    </location>
</feature>
<name>A0A8T0EXC4_ARGBR</name>
<evidence type="ECO:0000256" key="3">
    <source>
        <dbReference type="ARBA" id="ARBA00004240"/>
    </source>
</evidence>
<dbReference type="Pfam" id="PF08409">
    <property type="entry name" value="TMTC_DUF1736"/>
    <property type="match status" value="1"/>
</dbReference>
<dbReference type="InterPro" id="IPR019734">
    <property type="entry name" value="TPR_rpt"/>
</dbReference>
<dbReference type="FunFam" id="1.25.40.10:FF:000239">
    <property type="entry name" value="Transmembrane and TPR repeat-containing protein 3"/>
    <property type="match status" value="1"/>
</dbReference>
<evidence type="ECO:0000256" key="1">
    <source>
        <dbReference type="ARBA" id="ARBA00003582"/>
    </source>
</evidence>
<dbReference type="PROSITE" id="PS50005">
    <property type="entry name" value="TPR"/>
    <property type="match status" value="5"/>
</dbReference>
<protein>
    <recommendedName>
        <fullName evidence="6">dolichyl-phosphate-mannose--protein mannosyltransferase</fullName>
        <ecNumber evidence="6">2.4.1.109</ecNumber>
    </recommendedName>
</protein>
<dbReference type="GO" id="GO:0016020">
    <property type="term" value="C:membrane"/>
    <property type="evidence" value="ECO:0007669"/>
    <property type="project" value="UniProtKB-SubCell"/>
</dbReference>
<dbReference type="PANTHER" id="PTHR44395">
    <property type="match status" value="1"/>
</dbReference>
<evidence type="ECO:0000256" key="6">
    <source>
        <dbReference type="ARBA" id="ARBA00012839"/>
    </source>
</evidence>
<feature type="transmembrane region" description="Helical" evidence="17">
    <location>
        <begin position="373"/>
        <end position="391"/>
    </location>
</feature>
<dbReference type="Pfam" id="PF13414">
    <property type="entry name" value="TPR_11"/>
    <property type="match status" value="1"/>
</dbReference>
<keyword evidence="8 17" id="KW-0812">Transmembrane</keyword>
<proteinExistence type="inferred from homology"/>
<comment type="catalytic activity">
    <reaction evidence="15">
        <text>a di-trans,poly-cis-dolichyl beta-D-mannosyl phosphate + L-seryl-[protein] = 3-O-(alpha-D-mannosyl)-L-seryl-[protein] + a di-trans,poly-cis-dolichyl phosphate + H(+)</text>
        <dbReference type="Rhea" id="RHEA:17377"/>
        <dbReference type="Rhea" id="RHEA-COMP:9863"/>
        <dbReference type="Rhea" id="RHEA-COMP:13546"/>
        <dbReference type="Rhea" id="RHEA-COMP:19498"/>
        <dbReference type="Rhea" id="RHEA-COMP:19501"/>
        <dbReference type="ChEBI" id="CHEBI:15378"/>
        <dbReference type="ChEBI" id="CHEBI:29999"/>
        <dbReference type="ChEBI" id="CHEBI:57683"/>
        <dbReference type="ChEBI" id="CHEBI:58211"/>
        <dbReference type="ChEBI" id="CHEBI:137321"/>
        <dbReference type="EC" id="2.4.1.109"/>
    </reaction>
</comment>
<keyword evidence="13 17" id="KW-0472">Membrane</keyword>
<feature type="repeat" description="TPR" evidence="16">
    <location>
        <begin position="441"/>
        <end position="474"/>
    </location>
</feature>
<evidence type="ECO:0000256" key="2">
    <source>
        <dbReference type="ARBA" id="ARBA00004141"/>
    </source>
</evidence>
<keyword evidence="11" id="KW-0256">Endoplasmic reticulum</keyword>
<evidence type="ECO:0000256" key="18">
    <source>
        <dbReference type="SAM" id="SignalP"/>
    </source>
</evidence>
<keyword evidence="7" id="KW-0808">Transferase</keyword>
<comment type="caution">
    <text evidence="20">The sequence shown here is derived from an EMBL/GenBank/DDBJ whole genome shotgun (WGS) entry which is preliminary data.</text>
</comment>
<keyword evidence="21" id="KW-1185">Reference proteome</keyword>
<keyword evidence="10 16" id="KW-0802">TPR repeat</keyword>
<evidence type="ECO:0000256" key="13">
    <source>
        <dbReference type="ARBA" id="ARBA00023136"/>
    </source>
</evidence>
<comment type="pathway">
    <text evidence="4">Protein modification; protein glycosylation.</text>
</comment>
<evidence type="ECO:0000256" key="17">
    <source>
        <dbReference type="SAM" id="Phobius"/>
    </source>
</evidence>
<feature type="transmembrane region" description="Helical" evidence="17">
    <location>
        <begin position="313"/>
        <end position="333"/>
    </location>
</feature>
<organism evidence="20 21">
    <name type="scientific">Argiope bruennichi</name>
    <name type="common">Wasp spider</name>
    <name type="synonym">Aranea bruennichi</name>
    <dbReference type="NCBI Taxonomy" id="94029"/>
    <lineage>
        <taxon>Eukaryota</taxon>
        <taxon>Metazoa</taxon>
        <taxon>Ecdysozoa</taxon>
        <taxon>Arthropoda</taxon>
        <taxon>Chelicerata</taxon>
        <taxon>Arachnida</taxon>
        <taxon>Araneae</taxon>
        <taxon>Araneomorphae</taxon>
        <taxon>Entelegynae</taxon>
        <taxon>Araneoidea</taxon>
        <taxon>Araneidae</taxon>
        <taxon>Argiope</taxon>
    </lineage>
</organism>
<reference evidence="20" key="1">
    <citation type="journal article" date="2020" name="bioRxiv">
        <title>Chromosome-level reference genome of the European wasp spider Argiope bruennichi: a resource for studies on range expansion and evolutionary adaptation.</title>
        <authorList>
            <person name="Sheffer M.M."/>
            <person name="Hoppe A."/>
            <person name="Krehenwinkel H."/>
            <person name="Uhl G."/>
            <person name="Kuss A.W."/>
            <person name="Jensen L."/>
            <person name="Jensen C."/>
            <person name="Gillespie R.G."/>
            <person name="Hoff K.J."/>
            <person name="Prost S."/>
        </authorList>
    </citation>
    <scope>NUCLEOTIDE SEQUENCE</scope>
</reference>
<feature type="repeat" description="TPR" evidence="16">
    <location>
        <begin position="592"/>
        <end position="625"/>
    </location>
</feature>
<evidence type="ECO:0000259" key="19">
    <source>
        <dbReference type="Pfam" id="PF08409"/>
    </source>
</evidence>
<dbReference type="PANTHER" id="PTHR44395:SF1">
    <property type="entry name" value="PROTEIN O-MANNOSYL-TRANSFERASE TMTC3"/>
    <property type="match status" value="1"/>
</dbReference>
<sequence>MELERVCPLLLAALVAVCYSNSLSCGFAYDDIAAVRDNRDLRPHTPLTSIFLNDFWGMPIKKEGSHKSYRPLTVLTFRANYAVHGLRPFGYHLVNVLLHAVVCLLFYRLCLHFSSGTSSLVSSALFAVHPIHTEAVSGVVGRAELLSAVAFLCALLYYIHNRYQHKTNAWQECGITSIIAVLGLLCKEQALTVLAVCCIYEIVSPKNQRRVQGIRYLMLGRVSPWLRDKLLRVSLLMTAAVGALYFRCKIMGPKILPTFSRFDNPAAASATPTRQLTYNYLLSVNAWLLLFPCNLCCDWTMSSIPLITSFWDARNLATVAFYVFILCAARAIFRLEEDARMSLILSLSMLVLPFLPASNLFFPVGFVVAERVLYIPSMGFCMILAQGWSILWEKRAYKQLAAVGILFLLTVHVLKTIRRNEDWRTEYTLYSSALSVNQRNAKLFNNMGRVLESLEKHEDALKYYNEAIRIQADDVRGYLNLGRVYTHLRRYEEAEDTYLKAKSLFLDPEETREREVRVTPNHLQLFLNLAFLISRNDSRLEEADALYREAITLRSDFTNAYLNRGDVLLKMNRTKEAEAMYQRALEFDDSNPDLYFNLGIVLMDQGRNMEALEFFNKALFIEPDHEKSLEFSAVLIHESGMSRHRNLARDRLERIVDRGKETDRVYMRLGLMALDSKDFVNAERCFKKALLKKPDSREALFNLALLVSEQQRHKEALSFLEQLLRHHPGHINGLILLADINVNHLKNLDVAEECYRKVLKIDPENQKALHNLCVLHFERQDFAMAERCLTHTLSLHPTVPYIRQHLQVVRNILKQDSESVFGHMAASHPVS</sequence>
<evidence type="ECO:0000256" key="8">
    <source>
        <dbReference type="ARBA" id="ARBA00022692"/>
    </source>
</evidence>
<keyword evidence="12 17" id="KW-1133">Transmembrane helix</keyword>